<comment type="function">
    <text evidence="7">The glycine cleavage system catalyzes the degradation of glycine.</text>
</comment>
<evidence type="ECO:0000256" key="4">
    <source>
        <dbReference type="ARBA" id="ARBA00022679"/>
    </source>
</evidence>
<dbReference type="InterPro" id="IPR013977">
    <property type="entry name" value="GcvT_C"/>
</dbReference>
<dbReference type="EMBL" id="JAOTPO010000001">
    <property type="protein sequence ID" value="MDE5412273.1"/>
    <property type="molecule type" value="Genomic_DNA"/>
</dbReference>
<dbReference type="SUPFAM" id="SSF103025">
    <property type="entry name" value="Folate-binding domain"/>
    <property type="match status" value="1"/>
</dbReference>
<dbReference type="PANTHER" id="PTHR43757:SF2">
    <property type="entry name" value="AMINOMETHYLTRANSFERASE, MITOCHONDRIAL"/>
    <property type="match status" value="1"/>
</dbReference>
<dbReference type="NCBIfam" id="NF001567">
    <property type="entry name" value="PRK00389.1"/>
    <property type="match status" value="1"/>
</dbReference>
<evidence type="ECO:0000256" key="7">
    <source>
        <dbReference type="HAMAP-Rule" id="MF_00259"/>
    </source>
</evidence>
<comment type="catalytic activity">
    <reaction evidence="6 7">
        <text>N(6)-[(R)-S(8)-aminomethyldihydrolipoyl]-L-lysyl-[protein] + (6S)-5,6,7,8-tetrahydrofolate = N(6)-[(R)-dihydrolipoyl]-L-lysyl-[protein] + (6R)-5,10-methylene-5,6,7,8-tetrahydrofolate + NH4(+)</text>
        <dbReference type="Rhea" id="RHEA:16945"/>
        <dbReference type="Rhea" id="RHEA-COMP:10475"/>
        <dbReference type="Rhea" id="RHEA-COMP:10492"/>
        <dbReference type="ChEBI" id="CHEBI:15636"/>
        <dbReference type="ChEBI" id="CHEBI:28938"/>
        <dbReference type="ChEBI" id="CHEBI:57453"/>
        <dbReference type="ChEBI" id="CHEBI:83100"/>
        <dbReference type="ChEBI" id="CHEBI:83143"/>
        <dbReference type="EC" id="2.1.2.10"/>
    </reaction>
</comment>
<evidence type="ECO:0000259" key="8">
    <source>
        <dbReference type="Pfam" id="PF01571"/>
    </source>
</evidence>
<organism evidence="10 11">
    <name type="scientific">Alkalihalobacterium chitinilyticum</name>
    <dbReference type="NCBI Taxonomy" id="2980103"/>
    <lineage>
        <taxon>Bacteria</taxon>
        <taxon>Bacillati</taxon>
        <taxon>Bacillota</taxon>
        <taxon>Bacilli</taxon>
        <taxon>Bacillales</taxon>
        <taxon>Bacillaceae</taxon>
        <taxon>Alkalihalobacterium</taxon>
    </lineage>
</organism>
<feature type="domain" description="GCVT N-terminal" evidence="8">
    <location>
        <begin position="10"/>
        <end position="265"/>
    </location>
</feature>
<evidence type="ECO:0000313" key="10">
    <source>
        <dbReference type="EMBL" id="MDE5412273.1"/>
    </source>
</evidence>
<dbReference type="InterPro" id="IPR006223">
    <property type="entry name" value="GcvT"/>
</dbReference>
<evidence type="ECO:0000256" key="5">
    <source>
        <dbReference type="ARBA" id="ARBA00031395"/>
    </source>
</evidence>
<dbReference type="Gene3D" id="2.40.30.110">
    <property type="entry name" value="Aminomethyltransferase beta-barrel domains"/>
    <property type="match status" value="1"/>
</dbReference>
<gene>
    <name evidence="7 10" type="primary">gcvT</name>
    <name evidence="10" type="ORF">N7Z68_02590</name>
</gene>
<dbReference type="Pfam" id="PF01571">
    <property type="entry name" value="GCV_T"/>
    <property type="match status" value="1"/>
</dbReference>
<evidence type="ECO:0000313" key="11">
    <source>
        <dbReference type="Proteomes" id="UP001148125"/>
    </source>
</evidence>
<dbReference type="Gene3D" id="3.30.1360.120">
    <property type="entry name" value="Probable tRNA modification gtpase trme, domain 1"/>
    <property type="match status" value="1"/>
</dbReference>
<dbReference type="InterPro" id="IPR028896">
    <property type="entry name" value="GcvT/YgfZ/DmdA"/>
</dbReference>
<evidence type="ECO:0000256" key="3">
    <source>
        <dbReference type="ARBA" id="ARBA00022576"/>
    </source>
</evidence>
<comment type="caution">
    <text evidence="10">The sequence shown here is derived from an EMBL/GenBank/DDBJ whole genome shotgun (WGS) entry which is preliminary data.</text>
</comment>
<keyword evidence="3 7" id="KW-0032">Aminotransferase</keyword>
<dbReference type="PANTHER" id="PTHR43757">
    <property type="entry name" value="AMINOMETHYLTRANSFERASE"/>
    <property type="match status" value="1"/>
</dbReference>
<dbReference type="RefSeq" id="WP_275116887.1">
    <property type="nucleotide sequence ID" value="NZ_JAOTPO010000001.1"/>
</dbReference>
<dbReference type="Pfam" id="PF08669">
    <property type="entry name" value="GCV_T_C"/>
    <property type="match status" value="1"/>
</dbReference>
<dbReference type="GO" id="GO:0004047">
    <property type="term" value="F:aminomethyltransferase activity"/>
    <property type="evidence" value="ECO:0007669"/>
    <property type="project" value="UniProtKB-EC"/>
</dbReference>
<reference evidence="10" key="1">
    <citation type="submission" date="2024-05" db="EMBL/GenBank/DDBJ databases">
        <title>Alkalihalobacillus sp. strain MEB203 novel alkaliphilic bacterium from Lonar Lake, India.</title>
        <authorList>
            <person name="Joshi A."/>
            <person name="Thite S."/>
            <person name="Mengade P."/>
        </authorList>
    </citation>
    <scope>NUCLEOTIDE SEQUENCE</scope>
    <source>
        <strain evidence="10">MEB 203</strain>
    </source>
</reference>
<dbReference type="PIRSF" id="PIRSF006487">
    <property type="entry name" value="GcvT"/>
    <property type="match status" value="1"/>
</dbReference>
<comment type="similarity">
    <text evidence="1 7">Belongs to the GcvT family.</text>
</comment>
<evidence type="ECO:0000256" key="6">
    <source>
        <dbReference type="ARBA" id="ARBA00047665"/>
    </source>
</evidence>
<dbReference type="HAMAP" id="MF_00259">
    <property type="entry name" value="GcvT"/>
    <property type="match status" value="1"/>
</dbReference>
<dbReference type="Gene3D" id="3.30.70.1400">
    <property type="entry name" value="Aminomethyltransferase beta-barrel domains"/>
    <property type="match status" value="1"/>
</dbReference>
<name>A0ABT5VCR8_9BACI</name>
<accession>A0ABT5VCR8</accession>
<dbReference type="InterPro" id="IPR022903">
    <property type="entry name" value="GcvT_bac"/>
</dbReference>
<dbReference type="InterPro" id="IPR027266">
    <property type="entry name" value="TrmE/GcvT-like"/>
</dbReference>
<dbReference type="EC" id="2.1.2.10" evidence="2 7"/>
<proteinExistence type="inferred from homology"/>
<comment type="subunit">
    <text evidence="7">The glycine cleavage system is composed of four proteins: P, T, L and H.</text>
</comment>
<evidence type="ECO:0000259" key="9">
    <source>
        <dbReference type="Pfam" id="PF08669"/>
    </source>
</evidence>
<dbReference type="InterPro" id="IPR029043">
    <property type="entry name" value="GcvT/YgfZ_C"/>
</dbReference>
<sequence length="366" mass="40579">MSTLKRTPLFDLYKEHGAKTIDFGGWDLPVQFSSIKEEHEAVRTKAGLFDVSHMGEIEVKGEKALEFLQLVMTNDLANMEAGQAKYTLMCYEDGGTIDDLLVYKRNDEDYLLVVNAANTEKDASWLESHIIDGVELVNVSDHVAQLAIQGPLAESVLQRLTNEDLSKIGFFRFKDNADVAGVKALVSRSGYTGEDGFEIYCEEKDAAKLWAAILEEGKNGEVFPCGLGARDTLRFEAKLPLYGQELSKEISPLEAGLGFAVKVDKEADFIGKAALQKQKAEGTTRKLVGLEMLDKGIPRTGYEVFVDDNQVGVITTGTQSPTLKKNIGLAIIDKEFTAIDTEVEVQVRKKRLKAKVIQTPFYKRQK</sequence>
<keyword evidence="4 7" id="KW-0808">Transferase</keyword>
<protein>
    <recommendedName>
        <fullName evidence="2 7">Aminomethyltransferase</fullName>
        <ecNumber evidence="2 7">2.1.2.10</ecNumber>
    </recommendedName>
    <alternativeName>
        <fullName evidence="5 7">Glycine cleavage system T protein</fullName>
    </alternativeName>
</protein>
<dbReference type="SUPFAM" id="SSF101790">
    <property type="entry name" value="Aminomethyltransferase beta-barrel domain"/>
    <property type="match status" value="1"/>
</dbReference>
<evidence type="ECO:0000256" key="2">
    <source>
        <dbReference type="ARBA" id="ARBA00012616"/>
    </source>
</evidence>
<dbReference type="Gene3D" id="4.10.1250.10">
    <property type="entry name" value="Aminomethyltransferase fragment"/>
    <property type="match status" value="1"/>
</dbReference>
<dbReference type="InterPro" id="IPR006222">
    <property type="entry name" value="GCVT_N"/>
</dbReference>
<feature type="domain" description="Aminomethyltransferase C-terminal" evidence="9">
    <location>
        <begin position="285"/>
        <end position="363"/>
    </location>
</feature>
<keyword evidence="11" id="KW-1185">Reference proteome</keyword>
<evidence type="ECO:0000256" key="1">
    <source>
        <dbReference type="ARBA" id="ARBA00008609"/>
    </source>
</evidence>
<dbReference type="NCBIfam" id="TIGR00528">
    <property type="entry name" value="gcvT"/>
    <property type="match status" value="1"/>
</dbReference>
<dbReference type="Proteomes" id="UP001148125">
    <property type="component" value="Unassembled WGS sequence"/>
</dbReference>